<dbReference type="InterPro" id="IPR014751">
    <property type="entry name" value="XRCC4-like_C"/>
</dbReference>
<dbReference type="GeneID" id="106811269"/>
<dbReference type="PANTHER" id="PTHR45615:SF40">
    <property type="entry name" value="MYOSIN HEAVY CHAIN, NON-MUSCLE"/>
    <property type="match status" value="1"/>
</dbReference>
<feature type="coiled-coil region" evidence="1">
    <location>
        <begin position="3"/>
        <end position="256"/>
    </location>
</feature>
<evidence type="ECO:0000256" key="1">
    <source>
        <dbReference type="SAM" id="Coils"/>
    </source>
</evidence>
<dbReference type="Gene3D" id="1.20.5.370">
    <property type="match status" value="1"/>
</dbReference>
<organism evidence="3 4">
    <name type="scientific">Priapulus caudatus</name>
    <name type="common">Priapulid worm</name>
    <dbReference type="NCBI Taxonomy" id="37621"/>
    <lineage>
        <taxon>Eukaryota</taxon>
        <taxon>Metazoa</taxon>
        <taxon>Ecdysozoa</taxon>
        <taxon>Scalidophora</taxon>
        <taxon>Priapulida</taxon>
        <taxon>Priapulimorpha</taxon>
        <taxon>Priapulimorphida</taxon>
        <taxon>Priapulidae</taxon>
        <taxon>Priapulus</taxon>
    </lineage>
</organism>
<dbReference type="Proteomes" id="UP000695022">
    <property type="component" value="Unplaced"/>
</dbReference>
<sequence>MLVVDLRHKNEELAMEAEEARRHAARLQGELDKAKKELLRLEDENKQLKRDLAKLTGDLRDANERISQQEKTIQELNVTITHLEADNKELQDALREEEAARKHAETRCKELALELQYTRAEYEKKLQMLQDQMEALRKQMQMELDALIVKMADMEARHKAEVNRLKKKFMAEINELEMALESANAARLEAERKCKALAAQLKDLQGLYEDCQRQLQQTLDQMNALQRRCLLLQSEIEEVRSSLEITMRQKKNLELELDDAQGPCQRSVVSNVRCLWRLKSKLEAELAPDSQSERWMTSAPDFLSHLQMEARQPAQDAAMKAEGGPAVALMTLRQRASNGKSSSNVSNADAGGRAFFYIKDLQVRWAEVRRTNAMVVAKPRQIAKMGAGCVIPRLSWTRRGRSVLAWTRASRSATGAYVSCLSRSRTNNARIRCAARRPSRSSRSRSQSYKRGLDEQEAQNQNVTGRLRRYQRELEDSESRAEQAESNLSVMRSKHHTVISSGRRSSLVIVDERAARRF</sequence>
<feature type="compositionally biased region" description="Basic and acidic residues" evidence="2">
    <location>
        <begin position="470"/>
        <end position="483"/>
    </location>
</feature>
<dbReference type="Gene3D" id="1.10.287.1490">
    <property type="match status" value="1"/>
</dbReference>
<accession>A0ABM1EDP6</accession>
<reference evidence="4" key="1">
    <citation type="submission" date="2025-08" db="UniProtKB">
        <authorList>
            <consortium name="RefSeq"/>
        </authorList>
    </citation>
    <scope>IDENTIFICATION</scope>
</reference>
<dbReference type="PANTHER" id="PTHR45615">
    <property type="entry name" value="MYOSIN HEAVY CHAIN, NON-MUSCLE"/>
    <property type="match status" value="1"/>
</dbReference>
<evidence type="ECO:0000313" key="3">
    <source>
        <dbReference type="Proteomes" id="UP000695022"/>
    </source>
</evidence>
<proteinExistence type="predicted"/>
<protein>
    <submittedName>
        <fullName evidence="4">Paramyosin-like</fullName>
    </submittedName>
</protein>
<feature type="region of interest" description="Disordered" evidence="2">
    <location>
        <begin position="432"/>
        <end position="505"/>
    </location>
</feature>
<evidence type="ECO:0000313" key="4">
    <source>
        <dbReference type="RefSeq" id="XP_014670317.1"/>
    </source>
</evidence>
<name>A0ABM1EDP6_PRICU</name>
<dbReference type="SUPFAM" id="SSF90257">
    <property type="entry name" value="Myosin rod fragments"/>
    <property type="match status" value="2"/>
</dbReference>
<dbReference type="RefSeq" id="XP_014670317.1">
    <property type="nucleotide sequence ID" value="XM_014814831.1"/>
</dbReference>
<feature type="compositionally biased region" description="Basic residues" evidence="2">
    <location>
        <begin position="433"/>
        <end position="443"/>
    </location>
</feature>
<keyword evidence="1" id="KW-0175">Coiled coil</keyword>
<gene>
    <name evidence="4" type="primary">LOC106811269</name>
</gene>
<keyword evidence="3" id="KW-1185">Reference proteome</keyword>
<evidence type="ECO:0000256" key="2">
    <source>
        <dbReference type="SAM" id="MobiDB-lite"/>
    </source>
</evidence>